<dbReference type="PANTHER" id="PTHR32196:SF15">
    <property type="entry name" value="SUGAR ABC TRANSPORTER PERMEASE PROTEIN"/>
    <property type="match status" value="1"/>
</dbReference>
<dbReference type="GO" id="GO:0022857">
    <property type="term" value="F:transmembrane transporter activity"/>
    <property type="evidence" value="ECO:0007669"/>
    <property type="project" value="InterPro"/>
</dbReference>
<protein>
    <submittedName>
        <fullName evidence="7">Simple sugar transport system permease protein</fullName>
    </submittedName>
</protein>
<dbReference type="Proteomes" id="UP000294919">
    <property type="component" value="Unassembled WGS sequence"/>
</dbReference>
<gene>
    <name evidence="7" type="ORF">EV214_11552</name>
</gene>
<feature type="transmembrane region" description="Helical" evidence="6">
    <location>
        <begin position="278"/>
        <end position="297"/>
    </location>
</feature>
<dbReference type="Pfam" id="PF02653">
    <property type="entry name" value="BPD_transp_2"/>
    <property type="match status" value="1"/>
</dbReference>
<feature type="transmembrane region" description="Helical" evidence="6">
    <location>
        <begin position="244"/>
        <end position="266"/>
    </location>
</feature>
<organism evidence="7 8">
    <name type="scientific">Marinisporobacter balticus</name>
    <dbReference type="NCBI Taxonomy" id="2018667"/>
    <lineage>
        <taxon>Bacteria</taxon>
        <taxon>Bacillati</taxon>
        <taxon>Bacillota</taxon>
        <taxon>Clostridia</taxon>
        <taxon>Peptostreptococcales</taxon>
        <taxon>Thermotaleaceae</taxon>
        <taxon>Marinisporobacter</taxon>
    </lineage>
</organism>
<evidence type="ECO:0000256" key="3">
    <source>
        <dbReference type="ARBA" id="ARBA00022692"/>
    </source>
</evidence>
<evidence type="ECO:0000256" key="2">
    <source>
        <dbReference type="ARBA" id="ARBA00022475"/>
    </source>
</evidence>
<dbReference type="RefSeq" id="WP_207669679.1">
    <property type="nucleotide sequence ID" value="NZ_SLWV01000015.1"/>
</dbReference>
<dbReference type="InterPro" id="IPR001851">
    <property type="entry name" value="ABC_transp_permease"/>
</dbReference>
<keyword evidence="2" id="KW-1003">Cell membrane</keyword>
<dbReference type="AlphaFoldDB" id="A0A4R2KM07"/>
<keyword evidence="7" id="KW-0813">Transport</keyword>
<comment type="caution">
    <text evidence="7">The sequence shown here is derived from an EMBL/GenBank/DDBJ whole genome shotgun (WGS) entry which is preliminary data.</text>
</comment>
<evidence type="ECO:0000313" key="8">
    <source>
        <dbReference type="Proteomes" id="UP000294919"/>
    </source>
</evidence>
<feature type="transmembrane region" description="Helical" evidence="6">
    <location>
        <begin position="357"/>
        <end position="376"/>
    </location>
</feature>
<evidence type="ECO:0000256" key="1">
    <source>
        <dbReference type="ARBA" id="ARBA00004651"/>
    </source>
</evidence>
<dbReference type="GO" id="GO:0005886">
    <property type="term" value="C:plasma membrane"/>
    <property type="evidence" value="ECO:0007669"/>
    <property type="project" value="UniProtKB-SubCell"/>
</dbReference>
<evidence type="ECO:0000256" key="4">
    <source>
        <dbReference type="ARBA" id="ARBA00022989"/>
    </source>
</evidence>
<sequence length="443" mass="48156">MSNTNHVEVLEKTKESEAISLKMKSFFIDHSVTILFIIICLIGVKISKLPLFFITSELLTRISRNSFLVLSLIIPVLAGMGLNFGITIGAMAGQIAIIAVTHWGITGIQGFLLCGLLSVPIAMIFGYLIGTLLNKTKGQEMITSMIAGFFANGIYQFIFLFAVGSIIPMKDPIMMLSSGIGIRNTVDLSKNVGIKYALDNLKKVPAIKVLLIALVATIIIYSGIRFYKIKNSKKKEKFITGQYLSTMIGCFVGILICSIFMFHEGIPNNLKMITKIKLPIATCLVIAGLCLFNVMIVKTKLGQDFRTVGQDNHIAKISGINVNKIRIIAITLSTLLAAWGQLIFLQNIGTLNTYGSHVQIATFSIAALLIGGASVSRATIGQAILGTILFHTLFIVSPMAGKNLFGDAQIGEFFRAFVAYGVIGLSLGLHAWRKRVGVKSKLE</sequence>
<feature type="transmembrane region" description="Helical" evidence="6">
    <location>
        <begin position="325"/>
        <end position="345"/>
    </location>
</feature>
<evidence type="ECO:0000313" key="7">
    <source>
        <dbReference type="EMBL" id="TCO73662.1"/>
    </source>
</evidence>
<name>A0A4R2KM07_9FIRM</name>
<keyword evidence="7" id="KW-0762">Sugar transport</keyword>
<accession>A0A4R2KM07</accession>
<evidence type="ECO:0000256" key="5">
    <source>
        <dbReference type="ARBA" id="ARBA00023136"/>
    </source>
</evidence>
<keyword evidence="4 6" id="KW-1133">Transmembrane helix</keyword>
<feature type="transmembrane region" description="Helical" evidence="6">
    <location>
        <begin position="383"/>
        <end position="401"/>
    </location>
</feature>
<feature type="transmembrane region" description="Helical" evidence="6">
    <location>
        <begin position="206"/>
        <end position="224"/>
    </location>
</feature>
<feature type="transmembrane region" description="Helical" evidence="6">
    <location>
        <begin position="26"/>
        <end position="46"/>
    </location>
</feature>
<evidence type="ECO:0000256" key="6">
    <source>
        <dbReference type="SAM" id="Phobius"/>
    </source>
</evidence>
<feature type="transmembrane region" description="Helical" evidence="6">
    <location>
        <begin position="110"/>
        <end position="133"/>
    </location>
</feature>
<keyword evidence="3 6" id="KW-0812">Transmembrane</keyword>
<feature type="transmembrane region" description="Helical" evidence="6">
    <location>
        <begin position="413"/>
        <end position="432"/>
    </location>
</feature>
<keyword evidence="8" id="KW-1185">Reference proteome</keyword>
<proteinExistence type="predicted"/>
<reference evidence="7 8" key="1">
    <citation type="submission" date="2019-03" db="EMBL/GenBank/DDBJ databases">
        <title>Genomic Encyclopedia of Type Strains, Phase IV (KMG-IV): sequencing the most valuable type-strain genomes for metagenomic binning, comparative biology and taxonomic classification.</title>
        <authorList>
            <person name="Goeker M."/>
        </authorList>
    </citation>
    <scope>NUCLEOTIDE SEQUENCE [LARGE SCALE GENOMIC DNA]</scope>
    <source>
        <strain evidence="7 8">DSM 102940</strain>
    </source>
</reference>
<dbReference type="PANTHER" id="PTHR32196">
    <property type="entry name" value="ABC TRANSPORTER PERMEASE PROTEIN YPHD-RELATED-RELATED"/>
    <property type="match status" value="1"/>
</dbReference>
<feature type="transmembrane region" description="Helical" evidence="6">
    <location>
        <begin position="67"/>
        <end position="98"/>
    </location>
</feature>
<comment type="subcellular location">
    <subcellularLocation>
        <location evidence="1">Cell membrane</location>
        <topology evidence="1">Multi-pass membrane protein</topology>
    </subcellularLocation>
</comment>
<dbReference type="EMBL" id="SLWV01000015">
    <property type="protein sequence ID" value="TCO73662.1"/>
    <property type="molecule type" value="Genomic_DNA"/>
</dbReference>
<keyword evidence="5 6" id="KW-0472">Membrane</keyword>
<feature type="transmembrane region" description="Helical" evidence="6">
    <location>
        <begin position="145"/>
        <end position="167"/>
    </location>
</feature>